<sequence length="336" mass="35628">MQPLPDLEPAPNLPIDLSTARAIVDAAIDRWGAGRREAIGGFVDRHFGFRGAGRLHRKALGWDVLRAPANIALVPPQLGLHAAGVVASRLGGRKLGHWLSSRRLLLRTDVDREIEWLLWTEFLELPYADGTRLSTRDALAESLLADPRLALAVAEPLAEIARHAGDPDIRRRIEETVAAYTGTRAAAADVTGALVNLGAGYLAAHQITPSVWTLGPVLAAAIAQKAAIASFPLGASFGSAWYGVFPAVVGPWAVASTTVGLAAVGAVVAAFAGLVADPAQRALGIHHRRLERMLGTIETNLRGHGPAAFAPRDHYVARLIDVVDMIRAAHRVVQGG</sequence>
<evidence type="ECO:0000313" key="2">
    <source>
        <dbReference type="Proteomes" id="UP000630353"/>
    </source>
</evidence>
<dbReference type="InterPro" id="IPR046575">
    <property type="entry name" value="DUF6635"/>
</dbReference>
<dbReference type="Proteomes" id="UP000630353">
    <property type="component" value="Unassembled WGS sequence"/>
</dbReference>
<reference evidence="1" key="1">
    <citation type="journal article" date="2014" name="Int. J. Syst. Evol. Microbiol.">
        <title>Complete genome sequence of Corynebacterium casei LMG S-19264T (=DSM 44701T), isolated from a smear-ripened cheese.</title>
        <authorList>
            <consortium name="US DOE Joint Genome Institute (JGI-PGF)"/>
            <person name="Walter F."/>
            <person name="Albersmeier A."/>
            <person name="Kalinowski J."/>
            <person name="Ruckert C."/>
        </authorList>
    </citation>
    <scope>NUCLEOTIDE SEQUENCE</scope>
    <source>
        <strain evidence="1">KCTC 42651</strain>
    </source>
</reference>
<keyword evidence="2" id="KW-1185">Reference proteome</keyword>
<dbReference type="AlphaFoldDB" id="A0A919CRB6"/>
<organism evidence="1 2">
    <name type="scientific">Thalassobaculum fulvum</name>
    <dbReference type="NCBI Taxonomy" id="1633335"/>
    <lineage>
        <taxon>Bacteria</taxon>
        <taxon>Pseudomonadati</taxon>
        <taxon>Pseudomonadota</taxon>
        <taxon>Alphaproteobacteria</taxon>
        <taxon>Rhodospirillales</taxon>
        <taxon>Thalassobaculaceae</taxon>
        <taxon>Thalassobaculum</taxon>
    </lineage>
</organism>
<dbReference type="RefSeq" id="WP_189993161.1">
    <property type="nucleotide sequence ID" value="NZ_BMZS01000010.1"/>
</dbReference>
<dbReference type="EMBL" id="BMZS01000010">
    <property type="protein sequence ID" value="GHD58393.1"/>
    <property type="molecule type" value="Genomic_DNA"/>
</dbReference>
<comment type="caution">
    <text evidence="1">The sequence shown here is derived from an EMBL/GenBank/DDBJ whole genome shotgun (WGS) entry which is preliminary data.</text>
</comment>
<name>A0A919CRB6_9PROT</name>
<protein>
    <submittedName>
        <fullName evidence="1">Uncharacterized protein</fullName>
    </submittedName>
</protein>
<proteinExistence type="predicted"/>
<accession>A0A919CRB6</accession>
<gene>
    <name evidence="1" type="ORF">GCM10017083_41290</name>
</gene>
<reference evidence="1" key="2">
    <citation type="submission" date="2020-09" db="EMBL/GenBank/DDBJ databases">
        <authorList>
            <person name="Sun Q."/>
            <person name="Kim S."/>
        </authorList>
    </citation>
    <scope>NUCLEOTIDE SEQUENCE</scope>
    <source>
        <strain evidence="1">KCTC 42651</strain>
    </source>
</reference>
<evidence type="ECO:0000313" key="1">
    <source>
        <dbReference type="EMBL" id="GHD58393.1"/>
    </source>
</evidence>
<dbReference type="Pfam" id="PF20340">
    <property type="entry name" value="DUF6635"/>
    <property type="match status" value="2"/>
</dbReference>